<organism evidence="1 2">
    <name type="scientific">Mycobacterium ostraviense</name>
    <dbReference type="NCBI Taxonomy" id="2738409"/>
    <lineage>
        <taxon>Bacteria</taxon>
        <taxon>Bacillati</taxon>
        <taxon>Actinomycetota</taxon>
        <taxon>Actinomycetes</taxon>
        <taxon>Mycobacteriales</taxon>
        <taxon>Mycobacteriaceae</taxon>
        <taxon>Mycobacterium</taxon>
    </lineage>
</organism>
<dbReference type="EMBL" id="LWCI01000143">
    <property type="protein sequence ID" value="KZS58976.1"/>
    <property type="molecule type" value="Genomic_DNA"/>
</dbReference>
<proteinExistence type="predicted"/>
<dbReference type="AlphaFoldDB" id="A0A163X4M9"/>
<keyword evidence="2" id="KW-1185">Reference proteome</keyword>
<accession>A0A163X4M9</accession>
<protein>
    <submittedName>
        <fullName evidence="1">Uncharacterized protein</fullName>
    </submittedName>
</protein>
<sequence>MITPTFGISDYLTTAAHRAPRTDTECLRYRLEVVATSAVDVVHAAGGWLYDRVTAGWEVTVLLPGGGGTRPLQILGARAADLETGLTESRPWGPSGQSLAVSAGAFAADDRVRDRVLEALEHRSGEVALWGDEWPWGLNRTISPVQHVLSSAARAFKRQALQAAGIPCGSVESVETLFSDTQWWG</sequence>
<name>A0A163X4M9_9MYCO</name>
<dbReference type="Proteomes" id="UP000077342">
    <property type="component" value="Unassembled WGS sequence"/>
</dbReference>
<evidence type="ECO:0000313" key="2">
    <source>
        <dbReference type="Proteomes" id="UP000077342"/>
    </source>
</evidence>
<dbReference type="RefSeq" id="WP_075512524.1">
    <property type="nucleotide sequence ID" value="NZ_CP089224.1"/>
</dbReference>
<reference evidence="2" key="1">
    <citation type="submission" date="2016-04" db="EMBL/GenBank/DDBJ databases">
        <authorList>
            <person name="Strapagiel D."/>
            <person name="Borowka P."/>
            <person name="Marciniak B."/>
            <person name="Bakula Z."/>
            <person name="Van Ingen J."/>
            <person name="Safianowska A."/>
            <person name="Dziadek J."/>
            <person name="Jagielski T."/>
        </authorList>
    </citation>
    <scope>NUCLEOTIDE SEQUENCE [LARGE SCALE GENOMIC DNA]</scope>
    <source>
        <strain evidence="2">1010001458</strain>
    </source>
</reference>
<evidence type="ECO:0000313" key="1">
    <source>
        <dbReference type="EMBL" id="KZS58976.1"/>
    </source>
</evidence>
<gene>
    <name evidence="1" type="ORF">A4G28_14995</name>
</gene>
<comment type="caution">
    <text evidence="1">The sequence shown here is derived from an EMBL/GenBank/DDBJ whole genome shotgun (WGS) entry which is preliminary data.</text>
</comment>